<dbReference type="InterPro" id="IPR011054">
    <property type="entry name" value="Rudment_hybrid_motif"/>
</dbReference>
<dbReference type="InterPro" id="IPR005482">
    <property type="entry name" value="Biotin_COase_C"/>
</dbReference>
<evidence type="ECO:0000256" key="1">
    <source>
        <dbReference type="ARBA" id="ARBA00003761"/>
    </source>
</evidence>
<comment type="catalytic activity">
    <reaction evidence="7">
        <text>N(6)-biotinyl-L-lysyl-[protein] + hydrogencarbonate + ATP = N(6)-carboxybiotinyl-L-lysyl-[protein] + ADP + phosphate + H(+)</text>
        <dbReference type="Rhea" id="RHEA:13501"/>
        <dbReference type="Rhea" id="RHEA-COMP:10505"/>
        <dbReference type="Rhea" id="RHEA-COMP:10506"/>
        <dbReference type="ChEBI" id="CHEBI:15378"/>
        <dbReference type="ChEBI" id="CHEBI:17544"/>
        <dbReference type="ChEBI" id="CHEBI:30616"/>
        <dbReference type="ChEBI" id="CHEBI:43474"/>
        <dbReference type="ChEBI" id="CHEBI:83144"/>
        <dbReference type="ChEBI" id="CHEBI:83145"/>
        <dbReference type="ChEBI" id="CHEBI:456216"/>
        <dbReference type="EC" id="6.3.4.14"/>
    </reaction>
</comment>
<evidence type="ECO:0000256" key="3">
    <source>
        <dbReference type="ARBA" id="ARBA00022598"/>
    </source>
</evidence>
<evidence type="ECO:0000313" key="12">
    <source>
        <dbReference type="Proteomes" id="UP000043437"/>
    </source>
</evidence>
<dbReference type="SUPFAM" id="SSF51246">
    <property type="entry name" value="Rudiment single hybrid motif"/>
    <property type="match status" value="1"/>
</dbReference>
<evidence type="ECO:0000313" key="11">
    <source>
        <dbReference type="EMBL" id="CRI32189.1"/>
    </source>
</evidence>
<dbReference type="FunFam" id="3.30.1490.20:FF:000003">
    <property type="entry name" value="acetyl-CoA carboxylase isoform X1"/>
    <property type="match status" value="1"/>
</dbReference>
<feature type="domain" description="Biotin carboxylation" evidence="10">
    <location>
        <begin position="7"/>
        <end position="451"/>
    </location>
</feature>
<dbReference type="InterPro" id="IPR011761">
    <property type="entry name" value="ATP-grasp"/>
</dbReference>
<dbReference type="GO" id="GO:0005524">
    <property type="term" value="F:ATP binding"/>
    <property type="evidence" value="ECO:0007669"/>
    <property type="project" value="UniProtKB-UniRule"/>
</dbReference>
<keyword evidence="5 8" id="KW-0067">ATP-binding</keyword>
<keyword evidence="3 11" id="KW-0436">Ligase</keyword>
<evidence type="ECO:0000256" key="4">
    <source>
        <dbReference type="ARBA" id="ARBA00022741"/>
    </source>
</evidence>
<evidence type="ECO:0000259" key="9">
    <source>
        <dbReference type="PROSITE" id="PS50975"/>
    </source>
</evidence>
<dbReference type="SMART" id="SM00878">
    <property type="entry name" value="Biotin_carb_C"/>
    <property type="match status" value="1"/>
</dbReference>
<comment type="function">
    <text evidence="1">This protein is a component of the acetyl coenzyme A carboxylase complex; first, biotin carboxylase catalyzes the carboxylation of the carrier protein and then the transcarboxylase transfers the carboxyl group to form malonyl-CoA.</text>
</comment>
<dbReference type="PANTHER" id="PTHR48095:SF2">
    <property type="entry name" value="BIOTIN CARBOXYLASE, CHLOROPLASTIC"/>
    <property type="match status" value="1"/>
</dbReference>
<dbReference type="PANTHER" id="PTHR48095">
    <property type="entry name" value="PYRUVATE CARBOXYLASE SUBUNIT A"/>
    <property type="match status" value="1"/>
</dbReference>
<dbReference type="InterPro" id="IPR051602">
    <property type="entry name" value="ACC_Biotin_Carboxylase"/>
</dbReference>
<dbReference type="Proteomes" id="UP000043437">
    <property type="component" value="Unassembled WGS sequence"/>
</dbReference>
<keyword evidence="4 8" id="KW-0547">Nucleotide-binding</keyword>
<reference evidence="12" key="1">
    <citation type="submission" date="2014-12" db="EMBL/GenBank/DDBJ databases">
        <authorList>
            <person name="Jaenicke S."/>
        </authorList>
    </citation>
    <scope>NUCLEOTIDE SEQUENCE [LARGE SCALE GENOMIC DNA]</scope>
</reference>
<dbReference type="PROSITE" id="PS00867">
    <property type="entry name" value="CPSASE_2"/>
    <property type="match status" value="1"/>
</dbReference>
<organism evidence="11 12">
    <name type="scientific">Helicobacter ailurogastricus</name>
    <dbReference type="NCBI Taxonomy" id="1578720"/>
    <lineage>
        <taxon>Bacteria</taxon>
        <taxon>Pseudomonadati</taxon>
        <taxon>Campylobacterota</taxon>
        <taxon>Epsilonproteobacteria</taxon>
        <taxon>Campylobacterales</taxon>
        <taxon>Helicobacteraceae</taxon>
        <taxon>Helicobacter</taxon>
    </lineage>
</organism>
<keyword evidence="6" id="KW-0092">Biotin</keyword>
<dbReference type="Pfam" id="PF00289">
    <property type="entry name" value="Biotin_carb_N"/>
    <property type="match status" value="1"/>
</dbReference>
<dbReference type="InterPro" id="IPR005481">
    <property type="entry name" value="BC-like_N"/>
</dbReference>
<evidence type="ECO:0000256" key="7">
    <source>
        <dbReference type="ARBA" id="ARBA00048600"/>
    </source>
</evidence>
<dbReference type="PROSITE" id="PS50979">
    <property type="entry name" value="BC"/>
    <property type="match status" value="1"/>
</dbReference>
<evidence type="ECO:0000256" key="8">
    <source>
        <dbReference type="PROSITE-ProRule" id="PRU00409"/>
    </source>
</evidence>
<proteinExistence type="predicted"/>
<gene>
    <name evidence="11" type="ORF">HAL07_06640</name>
</gene>
<dbReference type="GeneID" id="82131651"/>
<dbReference type="SUPFAM" id="SSF56059">
    <property type="entry name" value="Glutathione synthetase ATP-binding domain-like"/>
    <property type="match status" value="1"/>
</dbReference>
<protein>
    <recommendedName>
        <fullName evidence="2">biotin carboxylase</fullName>
        <ecNumber evidence="2">6.3.4.14</ecNumber>
    </recommendedName>
</protein>
<evidence type="ECO:0000259" key="10">
    <source>
        <dbReference type="PROSITE" id="PS50979"/>
    </source>
</evidence>
<feature type="domain" description="ATP-grasp" evidence="9">
    <location>
        <begin position="127"/>
        <end position="322"/>
    </location>
</feature>
<dbReference type="GO" id="GO:0004075">
    <property type="term" value="F:biotin carboxylase activity"/>
    <property type="evidence" value="ECO:0007669"/>
    <property type="project" value="UniProtKB-EC"/>
</dbReference>
<dbReference type="Pfam" id="PF02785">
    <property type="entry name" value="Biotin_carb_C"/>
    <property type="match status" value="1"/>
</dbReference>
<sequence length="456" mass="50322">MAYTPRKIFKVLVANRGEIAVRIIQAAHELNMQAVAIYTDADAGNLACQLADEAYRVGENLAYKSYLNIENVLKIAKEAKVDAIHPGYGFLSENALFAQKVEEAGIIFVGPSSATIATMGDKAKALEQAKKSQVPTMPSTPVLQDLKQALEQAQHIGYPLLIKAIAGGGGKGIRFVENEKALKEQFSVAVAEATSAFGNGGVYLEKYLDNAKHIEVQVLGDGENVIHLYDRECSMQRRRQKVLEEAPSPSLDDQTREALCACAVRMAKQVGYKGAGTLEFLYDSKTKGFYFLEMNTRIQVEHAITEMVTGVDLVRQMLRIADGEPLGYQQEDISLRGHSIEVRINAEDPQNNFFPSPGQISKLQCPTGSGIRLDSMLFSGRTIPPFYDSLVAKLIVYDQTRPFALSKLKRALGEFKIEGVKTTIGLFKELIKHERVQKGDYSIHFLEDYIGGKHGV</sequence>
<dbReference type="NCBIfam" id="NF006367">
    <property type="entry name" value="PRK08591.1"/>
    <property type="match status" value="1"/>
</dbReference>
<dbReference type="PROSITE" id="PS50975">
    <property type="entry name" value="ATP_GRASP"/>
    <property type="match status" value="1"/>
</dbReference>
<dbReference type="InterPro" id="IPR005479">
    <property type="entry name" value="CPAse_ATP-bd"/>
</dbReference>
<dbReference type="Gene3D" id="3.30.470.20">
    <property type="entry name" value="ATP-grasp fold, B domain"/>
    <property type="match status" value="1"/>
</dbReference>
<dbReference type="InterPro" id="IPR011764">
    <property type="entry name" value="Biotin_carboxylation_dom"/>
</dbReference>
<dbReference type="EC" id="6.3.4.14" evidence="2"/>
<evidence type="ECO:0000256" key="5">
    <source>
        <dbReference type="ARBA" id="ARBA00022840"/>
    </source>
</evidence>
<dbReference type="NCBIfam" id="NF009471">
    <property type="entry name" value="PRK12833.1"/>
    <property type="match status" value="1"/>
</dbReference>
<name>A0A0K2Y8K4_9HELI</name>
<dbReference type="EMBL" id="CDMG01000004">
    <property type="protein sequence ID" value="CRI32189.1"/>
    <property type="molecule type" value="Genomic_DNA"/>
</dbReference>
<evidence type="ECO:0000256" key="2">
    <source>
        <dbReference type="ARBA" id="ARBA00013263"/>
    </source>
</evidence>
<evidence type="ECO:0000256" key="6">
    <source>
        <dbReference type="ARBA" id="ARBA00023267"/>
    </source>
</evidence>
<dbReference type="InterPro" id="IPR016185">
    <property type="entry name" value="PreATP-grasp_dom_sf"/>
</dbReference>
<dbReference type="RefSeq" id="WP_053945105.1">
    <property type="nucleotide sequence ID" value="NZ_BSCV01000001.1"/>
</dbReference>
<dbReference type="AlphaFoldDB" id="A0A0K2Y8K4"/>
<accession>A0A0K2Y8K4</accession>
<dbReference type="SUPFAM" id="SSF52440">
    <property type="entry name" value="PreATP-grasp domain"/>
    <property type="match status" value="1"/>
</dbReference>
<dbReference type="Pfam" id="PF02786">
    <property type="entry name" value="CPSase_L_D2"/>
    <property type="match status" value="1"/>
</dbReference>
<dbReference type="GO" id="GO:0046872">
    <property type="term" value="F:metal ion binding"/>
    <property type="evidence" value="ECO:0007669"/>
    <property type="project" value="InterPro"/>
</dbReference>
<dbReference type="FunFam" id="3.40.50.20:FF:000010">
    <property type="entry name" value="Propionyl-CoA carboxylase subunit alpha"/>
    <property type="match status" value="1"/>
</dbReference>